<evidence type="ECO:0000313" key="2">
    <source>
        <dbReference type="Proteomes" id="UP000316096"/>
    </source>
</evidence>
<proteinExistence type="predicted"/>
<gene>
    <name evidence="1" type="ORF">FB559_6641</name>
</gene>
<protein>
    <submittedName>
        <fullName evidence="1">Uncharacterized protein</fullName>
    </submittedName>
</protein>
<organism evidence="1 2">
    <name type="scientific">Actinoallomurus bryophytorum</name>
    <dbReference type="NCBI Taxonomy" id="1490222"/>
    <lineage>
        <taxon>Bacteria</taxon>
        <taxon>Bacillati</taxon>
        <taxon>Actinomycetota</taxon>
        <taxon>Actinomycetes</taxon>
        <taxon>Streptosporangiales</taxon>
        <taxon>Thermomonosporaceae</taxon>
        <taxon>Actinoallomurus</taxon>
    </lineage>
</organism>
<evidence type="ECO:0000313" key="1">
    <source>
        <dbReference type="EMBL" id="TQM00914.1"/>
    </source>
</evidence>
<accession>A0A543CUX0</accession>
<sequence length="38" mass="4234">MRVPVTMIWRELGASFAVRSCPPGMVRRPFLSVSRGSV</sequence>
<comment type="caution">
    <text evidence="1">The sequence shown here is derived from an EMBL/GenBank/DDBJ whole genome shotgun (WGS) entry which is preliminary data.</text>
</comment>
<dbReference type="Proteomes" id="UP000316096">
    <property type="component" value="Unassembled WGS sequence"/>
</dbReference>
<dbReference type="EMBL" id="VFOZ01000001">
    <property type="protein sequence ID" value="TQM00914.1"/>
    <property type="molecule type" value="Genomic_DNA"/>
</dbReference>
<reference evidence="1 2" key="1">
    <citation type="submission" date="2019-06" db="EMBL/GenBank/DDBJ databases">
        <title>Sequencing the genomes of 1000 actinobacteria strains.</title>
        <authorList>
            <person name="Klenk H.-P."/>
        </authorList>
    </citation>
    <scope>NUCLEOTIDE SEQUENCE [LARGE SCALE GENOMIC DNA]</scope>
    <source>
        <strain evidence="1 2">DSM 102200</strain>
    </source>
</reference>
<name>A0A543CUX0_9ACTN</name>
<dbReference type="AlphaFoldDB" id="A0A543CUX0"/>
<keyword evidence="2" id="KW-1185">Reference proteome</keyword>